<evidence type="ECO:0000313" key="2">
    <source>
        <dbReference type="EMBL" id="GAF75694.1"/>
    </source>
</evidence>
<protein>
    <submittedName>
        <fullName evidence="2">Uncharacterized protein</fullName>
    </submittedName>
</protein>
<feature type="compositionally biased region" description="Low complexity" evidence="1">
    <location>
        <begin position="27"/>
        <end position="38"/>
    </location>
</feature>
<feature type="non-terminal residue" evidence="2">
    <location>
        <position position="1"/>
    </location>
</feature>
<organism evidence="2">
    <name type="scientific">marine sediment metagenome</name>
    <dbReference type="NCBI Taxonomy" id="412755"/>
    <lineage>
        <taxon>unclassified sequences</taxon>
        <taxon>metagenomes</taxon>
        <taxon>ecological metagenomes</taxon>
    </lineage>
</organism>
<name>X0S3U2_9ZZZZ</name>
<feature type="region of interest" description="Disordered" evidence="1">
    <location>
        <begin position="8"/>
        <end position="46"/>
    </location>
</feature>
<comment type="caution">
    <text evidence="2">The sequence shown here is derived from an EMBL/GenBank/DDBJ whole genome shotgun (WGS) entry which is preliminary data.</text>
</comment>
<reference evidence="2" key="1">
    <citation type="journal article" date="2014" name="Front. Microbiol.">
        <title>High frequency of phylogenetically diverse reductive dehalogenase-homologous genes in deep subseafloor sedimentary metagenomes.</title>
        <authorList>
            <person name="Kawai M."/>
            <person name="Futagami T."/>
            <person name="Toyoda A."/>
            <person name="Takaki Y."/>
            <person name="Nishi S."/>
            <person name="Hori S."/>
            <person name="Arai W."/>
            <person name="Tsubouchi T."/>
            <person name="Morono Y."/>
            <person name="Uchiyama I."/>
            <person name="Ito T."/>
            <person name="Fujiyama A."/>
            <person name="Inagaki F."/>
            <person name="Takami H."/>
        </authorList>
    </citation>
    <scope>NUCLEOTIDE SEQUENCE</scope>
    <source>
        <strain evidence="2">Expedition CK06-06</strain>
    </source>
</reference>
<proteinExistence type="predicted"/>
<evidence type="ECO:0000256" key="1">
    <source>
        <dbReference type="SAM" id="MobiDB-lite"/>
    </source>
</evidence>
<sequence length="107" mass="12212">IGEIIEIEDVVNDTINDTEPNVTSNGTPDTTPDTAPDTTSKKPQCGITGFRREDTYCSKDKMILTQKDRKEACEENYECKSNYCKEEKCGAKGFFSKMIYWFIDLFD</sequence>
<gene>
    <name evidence="2" type="ORF">S01H1_15721</name>
</gene>
<dbReference type="EMBL" id="BARS01008223">
    <property type="protein sequence ID" value="GAF75694.1"/>
    <property type="molecule type" value="Genomic_DNA"/>
</dbReference>
<feature type="compositionally biased region" description="Polar residues" evidence="1">
    <location>
        <begin position="13"/>
        <end position="26"/>
    </location>
</feature>
<accession>X0S3U2</accession>
<dbReference type="AlphaFoldDB" id="X0S3U2"/>